<keyword evidence="3" id="KW-1185">Reference proteome</keyword>
<accession>A0A238W1J6</accession>
<feature type="transmembrane region" description="Helical" evidence="1">
    <location>
        <begin position="77"/>
        <end position="95"/>
    </location>
</feature>
<feature type="transmembrane region" description="Helical" evidence="1">
    <location>
        <begin position="45"/>
        <end position="65"/>
    </location>
</feature>
<dbReference type="Pfam" id="PF25949">
    <property type="entry name" value="DUF7987"/>
    <property type="match status" value="1"/>
</dbReference>
<feature type="transmembrane region" description="Helical" evidence="1">
    <location>
        <begin position="16"/>
        <end position="39"/>
    </location>
</feature>
<reference evidence="2 3" key="1">
    <citation type="submission" date="2017-06" db="EMBL/GenBank/DDBJ databases">
        <authorList>
            <person name="Kim H.J."/>
            <person name="Triplett B.A."/>
        </authorList>
    </citation>
    <scope>NUCLEOTIDE SEQUENCE [LARGE SCALE GENOMIC DNA]</scope>
    <source>
        <strain evidence="2 3">DSM 8800</strain>
    </source>
</reference>
<dbReference type="EMBL" id="FZNQ01000005">
    <property type="protein sequence ID" value="SNR40396.1"/>
    <property type="molecule type" value="Genomic_DNA"/>
</dbReference>
<evidence type="ECO:0000313" key="2">
    <source>
        <dbReference type="EMBL" id="SNR40396.1"/>
    </source>
</evidence>
<keyword evidence="1" id="KW-1133">Transmembrane helix</keyword>
<dbReference type="AlphaFoldDB" id="A0A238W1J6"/>
<keyword evidence="1" id="KW-0812">Transmembrane</keyword>
<evidence type="ECO:0000256" key="1">
    <source>
        <dbReference type="SAM" id="Phobius"/>
    </source>
</evidence>
<dbReference type="OrthoDB" id="351248at2157"/>
<feature type="transmembrane region" description="Helical" evidence="1">
    <location>
        <begin position="101"/>
        <end position="123"/>
    </location>
</feature>
<dbReference type="InterPro" id="IPR058293">
    <property type="entry name" value="DUF7987"/>
</dbReference>
<dbReference type="RefSeq" id="WP_089384313.1">
    <property type="nucleotide sequence ID" value="NZ_FZNQ01000005.1"/>
</dbReference>
<dbReference type="Proteomes" id="UP000198397">
    <property type="component" value="Unassembled WGS sequence"/>
</dbReference>
<gene>
    <name evidence="2" type="ORF">SAMN06264855_10533</name>
</gene>
<keyword evidence="1" id="KW-0472">Membrane</keyword>
<protein>
    <submittedName>
        <fullName evidence="2">Uncharacterized protein</fullName>
    </submittedName>
</protein>
<evidence type="ECO:0000313" key="3">
    <source>
        <dbReference type="Proteomes" id="UP000198397"/>
    </source>
</evidence>
<name>A0A238W1J6_HALVU</name>
<sequence>MTTQPSNPSTDRSRTATVALAALGVAYVLAGVGLFYALAIDSMELFNAALIAILVLLAVSMSVLIRTEPVRSRENATIAVCVFLAMGLYLVLWTFTALPFVVLVGVLFVVGVLLPTVVLQYVLEKEA</sequence>
<proteinExistence type="predicted"/>
<organism evidence="2 3">
    <name type="scientific">Halorubrum vacuolatum</name>
    <name type="common">Natronobacterium vacuolatum</name>
    <dbReference type="NCBI Taxonomy" id="63740"/>
    <lineage>
        <taxon>Archaea</taxon>
        <taxon>Methanobacteriati</taxon>
        <taxon>Methanobacteriota</taxon>
        <taxon>Stenosarchaea group</taxon>
        <taxon>Halobacteria</taxon>
        <taxon>Halobacteriales</taxon>
        <taxon>Haloferacaceae</taxon>
        <taxon>Halorubrum</taxon>
    </lineage>
</organism>